<dbReference type="EMBL" id="NVOI01000023">
    <property type="protein sequence ID" value="PGG93738.1"/>
    <property type="molecule type" value="Genomic_DNA"/>
</dbReference>
<accession>A0A1X3MVE9</accession>
<accession>A0A1D3PEF2</accession>
<evidence type="ECO:0000313" key="1">
    <source>
        <dbReference type="EMBL" id="PGG93738.1"/>
    </source>
</evidence>
<keyword evidence="6" id="KW-1185">Reference proteome</keyword>
<protein>
    <submittedName>
        <fullName evidence="1">Internalin</fullName>
    </submittedName>
</protein>
<evidence type="ECO:0000313" key="4">
    <source>
        <dbReference type="Proteomes" id="UP000224044"/>
    </source>
</evidence>
<evidence type="ECO:0000313" key="2">
    <source>
        <dbReference type="EMBL" id="PHE14157.1"/>
    </source>
</evidence>
<reference evidence="3 6" key="2">
    <citation type="submission" date="2019-12" db="EMBL/GenBank/DDBJ databases">
        <title>Bacillus toyonensis BV-17 genome.</title>
        <authorList>
            <person name="Chen J."/>
        </authorList>
    </citation>
    <scope>NUCLEOTIDE SEQUENCE [LARGE SCALE GENOMIC DNA]</scope>
    <source>
        <strain evidence="3 6">BV-17</strain>
    </source>
</reference>
<name>A0A1X3MVE9_9BACI</name>
<reference evidence="4 5" key="1">
    <citation type="submission" date="2017-09" db="EMBL/GenBank/DDBJ databases">
        <title>Large-scale bioinformatics analysis of Bacillus genomes uncovers conserved roles of natural products in bacterial physiology.</title>
        <authorList>
            <consortium name="Agbiome Team Llc"/>
            <person name="Bleich R.M."/>
            <person name="Grubbs K.J."/>
            <person name="Santa Maria K.C."/>
            <person name="Allen S.E."/>
            <person name="Farag S."/>
            <person name="Shank E.A."/>
            <person name="Bowers A."/>
        </authorList>
    </citation>
    <scope>NUCLEOTIDE SEQUENCE [LARGE SCALE GENOMIC DNA]</scope>
    <source>
        <strain evidence="2 4">AFS042148</strain>
        <strain evidence="1 5">AFS094862</strain>
    </source>
</reference>
<dbReference type="Proteomes" id="UP000224044">
    <property type="component" value="Unassembled WGS sequence"/>
</dbReference>
<dbReference type="EMBL" id="CP047044">
    <property type="protein sequence ID" value="QHA16706.1"/>
    <property type="molecule type" value="Genomic_DNA"/>
</dbReference>
<gene>
    <name evidence="2" type="ORF">COF62_09710</name>
    <name evidence="1" type="ORF">CON73_04445</name>
    <name evidence="3" type="ORF">GPA05_06700</name>
</gene>
<sequence length="63" mass="7752">MQVKDLFLNTNEIIDYRALKYMPHFKFLTVANAKIKDPSFFTNLKQMRKIRYSFIRRITYFLL</sequence>
<proteinExistence type="predicted"/>
<dbReference type="Proteomes" id="UP000440820">
    <property type="component" value="Chromosome"/>
</dbReference>
<dbReference type="AlphaFoldDB" id="A0A1X3MVE9"/>
<dbReference type="Proteomes" id="UP000225320">
    <property type="component" value="Unassembled WGS sequence"/>
</dbReference>
<dbReference type="EMBL" id="NUSY01000012">
    <property type="protein sequence ID" value="PHE14157.1"/>
    <property type="molecule type" value="Genomic_DNA"/>
</dbReference>
<evidence type="ECO:0000313" key="5">
    <source>
        <dbReference type="Proteomes" id="UP000225320"/>
    </source>
</evidence>
<evidence type="ECO:0000313" key="3">
    <source>
        <dbReference type="EMBL" id="QHA16706.1"/>
    </source>
</evidence>
<evidence type="ECO:0000313" key="6">
    <source>
        <dbReference type="Proteomes" id="UP000440820"/>
    </source>
</evidence>
<organism evidence="1 5">
    <name type="scientific">Bacillus toyonensis</name>
    <dbReference type="NCBI Taxonomy" id="155322"/>
    <lineage>
        <taxon>Bacteria</taxon>
        <taxon>Bacillati</taxon>
        <taxon>Bacillota</taxon>
        <taxon>Bacilli</taxon>
        <taxon>Bacillales</taxon>
        <taxon>Bacillaceae</taxon>
        <taxon>Bacillus</taxon>
        <taxon>Bacillus cereus group</taxon>
    </lineage>
</organism>